<evidence type="ECO:0000313" key="6">
    <source>
        <dbReference type="EMBL" id="MQY22466.1"/>
    </source>
</evidence>
<dbReference type="InterPro" id="IPR001034">
    <property type="entry name" value="DeoR_HTH"/>
</dbReference>
<evidence type="ECO:0000256" key="2">
    <source>
        <dbReference type="ARBA" id="ARBA00023163"/>
    </source>
</evidence>
<dbReference type="EMBL" id="WEGK01000013">
    <property type="protein sequence ID" value="MQY22466.1"/>
    <property type="molecule type" value="Genomic_DNA"/>
</dbReference>
<name>A0A7K0D9K9_9NOCA</name>
<dbReference type="PROSITE" id="PS51459">
    <property type="entry name" value="FIDO"/>
    <property type="match status" value="1"/>
</dbReference>
<sequence>MHPMPPPEERRLLSTIVGDRLGMILMSNLNSVSPSDPYLPWDKLRHKKPPGDLTAEEWWLMVKMRRGGMQRPLPLRTIAGQQFTYALPDEVLQLIDEITKRASGQIAAPEQVTNSATKNRYVVSSLIEEAITSSQLEGASTSRVVAKDMIRSGRPPRDKSERMIINNFNAMLFVTEHRDVDLTPELVCELHRIVTAGTLDDPESAGRIQNDPDPADRVKVFGREEDVIHTPPPVDQLPARLQELCNFANGTSTGETYIPAVVRALAVHFMTGYDHYFEDGNGRTARALFYWSMLKEGYWLTEYLTISRILKKAPSQYVRSYVLTEQDDGDLTYFLIYHLNVIKRALDDLNIYLTRKTGELQEARRLLSNKGEFNHRQLALIESSMKNPDNQYTVQSHMVSHGVSDQTARNDLSDLERRGLLIRGKIGKTFTWSPTVNLEKVLTRSRPTQ</sequence>
<evidence type="ECO:0000313" key="7">
    <source>
        <dbReference type="Proteomes" id="UP000438448"/>
    </source>
</evidence>
<organism evidence="6 7">
    <name type="scientific">Nocardia macrotermitis</name>
    <dbReference type="NCBI Taxonomy" id="2585198"/>
    <lineage>
        <taxon>Bacteria</taxon>
        <taxon>Bacillati</taxon>
        <taxon>Actinomycetota</taxon>
        <taxon>Actinomycetes</taxon>
        <taxon>Mycobacteriales</taxon>
        <taxon>Nocardiaceae</taxon>
        <taxon>Nocardia</taxon>
    </lineage>
</organism>
<dbReference type="Proteomes" id="UP000438448">
    <property type="component" value="Unassembled WGS sequence"/>
</dbReference>
<gene>
    <name evidence="6" type="ORF">NRB20_55840</name>
</gene>
<keyword evidence="4" id="KW-0067">ATP-binding</keyword>
<dbReference type="GO" id="GO:0005524">
    <property type="term" value="F:ATP binding"/>
    <property type="evidence" value="ECO:0007669"/>
    <property type="project" value="UniProtKB-KW"/>
</dbReference>
<dbReference type="GO" id="GO:0003700">
    <property type="term" value="F:DNA-binding transcription factor activity"/>
    <property type="evidence" value="ECO:0007669"/>
    <property type="project" value="InterPro"/>
</dbReference>
<dbReference type="InterPro" id="IPR003812">
    <property type="entry name" value="Fido"/>
</dbReference>
<comment type="caution">
    <text evidence="6">The sequence shown here is derived from an EMBL/GenBank/DDBJ whole genome shotgun (WGS) entry which is preliminary data.</text>
</comment>
<dbReference type="Pfam" id="PF08220">
    <property type="entry name" value="HTH_DeoR"/>
    <property type="match status" value="1"/>
</dbReference>
<evidence type="ECO:0000259" key="5">
    <source>
        <dbReference type="PROSITE" id="PS51459"/>
    </source>
</evidence>
<evidence type="ECO:0000256" key="3">
    <source>
        <dbReference type="PIRSR" id="PIRSR640198-1"/>
    </source>
</evidence>
<dbReference type="RefSeq" id="WP_227833920.1">
    <property type="nucleotide sequence ID" value="NZ_WEGK01000013.1"/>
</dbReference>
<feature type="domain" description="Fido" evidence="5">
    <location>
        <begin position="182"/>
        <end position="340"/>
    </location>
</feature>
<evidence type="ECO:0000256" key="1">
    <source>
        <dbReference type="ARBA" id="ARBA00023015"/>
    </source>
</evidence>
<dbReference type="InterPro" id="IPR040198">
    <property type="entry name" value="Fido_containing"/>
</dbReference>
<keyword evidence="7" id="KW-1185">Reference proteome</keyword>
<accession>A0A7K0D9K9</accession>
<dbReference type="SUPFAM" id="SSF140931">
    <property type="entry name" value="Fic-like"/>
    <property type="match status" value="1"/>
</dbReference>
<dbReference type="AlphaFoldDB" id="A0A7K0D9K9"/>
<keyword evidence="1" id="KW-0805">Transcription regulation</keyword>
<feature type="binding site" evidence="4">
    <location>
        <begin position="279"/>
        <end position="286"/>
    </location>
    <ligand>
        <name>ATP</name>
        <dbReference type="ChEBI" id="CHEBI:30616"/>
    </ligand>
</feature>
<dbReference type="PANTHER" id="PTHR13504:SF38">
    <property type="entry name" value="FIDO DOMAIN-CONTAINING PROTEIN"/>
    <property type="match status" value="1"/>
</dbReference>
<dbReference type="Pfam" id="PF02661">
    <property type="entry name" value="Fic"/>
    <property type="match status" value="1"/>
</dbReference>
<reference evidence="6 7" key="1">
    <citation type="submission" date="2019-10" db="EMBL/GenBank/DDBJ databases">
        <title>Nocardia macrotermitis sp. nov. and Nocardia aurantia sp. nov., isolated from the gut of fungus growing-termite Macrotermes natalensis.</title>
        <authorList>
            <person name="Benndorf R."/>
            <person name="Schwitalla J."/>
            <person name="Martin K."/>
            <person name="De Beer W."/>
            <person name="Kaster A.-K."/>
            <person name="Vollmers J."/>
            <person name="Poulsen M."/>
            <person name="Beemelmanns C."/>
        </authorList>
    </citation>
    <scope>NUCLEOTIDE SEQUENCE [LARGE SCALE GENOMIC DNA]</scope>
    <source>
        <strain evidence="6 7">RB20</strain>
    </source>
</reference>
<evidence type="ECO:0000256" key="4">
    <source>
        <dbReference type="PIRSR" id="PIRSR640198-2"/>
    </source>
</evidence>
<keyword evidence="2" id="KW-0804">Transcription</keyword>
<proteinExistence type="predicted"/>
<dbReference type="Gene3D" id="1.10.3290.10">
    <property type="entry name" value="Fido-like domain"/>
    <property type="match status" value="1"/>
</dbReference>
<protein>
    <recommendedName>
        <fullName evidence="5">Fido domain-containing protein</fullName>
    </recommendedName>
</protein>
<feature type="active site" evidence="3">
    <location>
        <position position="275"/>
    </location>
</feature>
<dbReference type="InterPro" id="IPR036597">
    <property type="entry name" value="Fido-like_dom_sf"/>
</dbReference>
<keyword evidence="4" id="KW-0547">Nucleotide-binding</keyword>
<dbReference type="PANTHER" id="PTHR13504">
    <property type="entry name" value="FIDO DOMAIN-CONTAINING PROTEIN DDB_G0283145"/>
    <property type="match status" value="1"/>
</dbReference>